<keyword evidence="14" id="KW-1185">Reference proteome</keyword>
<dbReference type="Pfam" id="PF18039">
    <property type="entry name" value="UBA_6"/>
    <property type="match status" value="1"/>
</dbReference>
<dbReference type="InterPro" id="IPR040546">
    <property type="entry name" value="Rege-1_UBA-like"/>
</dbReference>
<evidence type="ECO:0000256" key="7">
    <source>
        <dbReference type="ARBA" id="ARBA00022801"/>
    </source>
</evidence>
<feature type="zinc finger region" description="C3H1-type" evidence="11">
    <location>
        <begin position="467"/>
        <end position="492"/>
    </location>
</feature>
<dbReference type="Gene3D" id="3.40.50.11980">
    <property type="match status" value="1"/>
</dbReference>
<dbReference type="InterPro" id="IPR036612">
    <property type="entry name" value="KH_dom_type_1_sf"/>
</dbReference>
<feature type="domain" description="C3H1-type" evidence="13">
    <location>
        <begin position="467"/>
        <end position="492"/>
    </location>
</feature>
<dbReference type="InterPro" id="IPR021869">
    <property type="entry name" value="RNase_Zc3h12_NYN"/>
</dbReference>
<dbReference type="Proteomes" id="UP001652625">
    <property type="component" value="Chromosome 03"/>
</dbReference>
<dbReference type="Pfam" id="PF11977">
    <property type="entry name" value="RNase_Zc3h12a"/>
    <property type="match status" value="1"/>
</dbReference>
<reference evidence="15" key="1">
    <citation type="submission" date="2025-08" db="UniProtKB">
        <authorList>
            <consortium name="RefSeq"/>
        </authorList>
    </citation>
    <scope>IDENTIFICATION</scope>
</reference>
<evidence type="ECO:0000256" key="3">
    <source>
        <dbReference type="ARBA" id="ARBA00022722"/>
    </source>
</evidence>
<feature type="region of interest" description="Disordered" evidence="12">
    <location>
        <begin position="498"/>
        <end position="534"/>
    </location>
</feature>
<evidence type="ECO:0000256" key="10">
    <source>
        <dbReference type="PROSITE-ProRule" id="PRU00117"/>
    </source>
</evidence>
<dbReference type="PROSITE" id="PS50084">
    <property type="entry name" value="KH_TYPE_1"/>
    <property type="match status" value="1"/>
</dbReference>
<evidence type="ECO:0000256" key="4">
    <source>
        <dbReference type="ARBA" id="ARBA00022723"/>
    </source>
</evidence>
<dbReference type="InterPro" id="IPR056629">
    <property type="entry name" value="KH_N4BP1_1st"/>
</dbReference>
<dbReference type="InterPro" id="IPR000571">
    <property type="entry name" value="Znf_CCCH"/>
</dbReference>
<keyword evidence="4 11" id="KW-0479">Metal-binding</keyword>
<evidence type="ECO:0000313" key="14">
    <source>
        <dbReference type="Proteomes" id="UP001652625"/>
    </source>
</evidence>
<evidence type="ECO:0000256" key="11">
    <source>
        <dbReference type="PROSITE-ProRule" id="PRU00723"/>
    </source>
</evidence>
<proteinExistence type="inferred from homology"/>
<keyword evidence="10" id="KW-0694">RNA-binding</keyword>
<evidence type="ECO:0000313" key="15">
    <source>
        <dbReference type="RefSeq" id="XP_065648958.1"/>
    </source>
</evidence>
<evidence type="ECO:0000256" key="8">
    <source>
        <dbReference type="ARBA" id="ARBA00022833"/>
    </source>
</evidence>
<evidence type="ECO:0000259" key="13">
    <source>
        <dbReference type="PROSITE" id="PS50103"/>
    </source>
</evidence>
<evidence type="ECO:0000256" key="1">
    <source>
        <dbReference type="ARBA" id="ARBA00001946"/>
    </source>
</evidence>
<protein>
    <submittedName>
        <fullName evidence="15">Uncharacterized protein LOC100198679 isoform X1</fullName>
    </submittedName>
</protein>
<comment type="cofactor">
    <cofactor evidence="1">
        <name>Mg(2+)</name>
        <dbReference type="ChEBI" id="CHEBI:18420"/>
    </cofactor>
</comment>
<sequence>MDKNKLSTLDVFIKDSSIDRVKLFAEHVKKLFFVELKFTSAKGKQFMYMAGVWLEIQGQEYENVVKAREYVKGLSSPEEVVRISFPPPVYYLLCGTNGEKLSNLEKETTANIAFNSLEEVEISGSISSVTKASCFVEEIVKKFIDEKISETDTDDTASSIGRDSGIYIKCNSGLDCFHDENSDISYGTRSSILTVDEDLSDDISLSRDSLLDREELNRSLSEKGFNDIIDSDLMEYARKLGYSDSQVKSAMKKLGPDTVDQNELLHELIKAANSQRDGISFENSSDLSTFYESVTTPSNTGTAFLRHVVVDGSNVAMSHGNNQVFSCRGIAIVVNWFQKRGHAVTVFVPNWRNESSKQNTPIIDQEILTKLSDDGVLSFTPSRRVGGKLIQCYDDRYIVRLAVETDGIIVSNDHFRDIQRDMHEWKDFINKRLLMYTFAGDIFMPPDDPLGRHGPTLNEFLKKSVEKKGIQFCPYGKKCTFGPKCKFYHPERRFTGSFMKKPLPPLPNQPQETNSGSRPRSDPGQSFSAALDGKQRPISLPNLEQLYVSPPHSLHRFIYVQNNDFSRPISGPPFQGNINISQNINAIYNINNEISFSMEHSHKQKFSGDHFTPQYLLVPPHCRSGELGSNKTNSNIQTNCDYVGRPLSSDFSSRPSSGEYSYSSESRPLSGEYGSNSRLSSDDFSPMQQWGMGLYQRQYNHGNFYPIKNYYRNTPTLPETQEETRHAPGSLKIELVEQLRELFPDQYDKILWVLRTYPEIKNIDDAIPIMKECLNT</sequence>
<dbReference type="Pfam" id="PF23050">
    <property type="entry name" value="KH_N4BP1_1st"/>
    <property type="match status" value="1"/>
</dbReference>
<organism evidence="14 15">
    <name type="scientific">Hydra vulgaris</name>
    <name type="common">Hydra</name>
    <name type="synonym">Hydra attenuata</name>
    <dbReference type="NCBI Taxonomy" id="6087"/>
    <lineage>
        <taxon>Eukaryota</taxon>
        <taxon>Metazoa</taxon>
        <taxon>Cnidaria</taxon>
        <taxon>Hydrozoa</taxon>
        <taxon>Hydroidolina</taxon>
        <taxon>Anthoathecata</taxon>
        <taxon>Aplanulata</taxon>
        <taxon>Hydridae</taxon>
        <taxon>Hydra</taxon>
    </lineage>
</organism>
<keyword evidence="5" id="KW-0255">Endonuclease</keyword>
<keyword evidence="3" id="KW-0540">Nuclease</keyword>
<feature type="compositionally biased region" description="Polar residues" evidence="12">
    <location>
        <begin position="512"/>
        <end position="528"/>
    </location>
</feature>
<feature type="compositionally biased region" description="Low complexity" evidence="12">
    <location>
        <begin position="650"/>
        <end position="668"/>
    </location>
</feature>
<evidence type="ECO:0000256" key="5">
    <source>
        <dbReference type="ARBA" id="ARBA00022759"/>
    </source>
</evidence>
<keyword evidence="6 11" id="KW-0863">Zinc-finger</keyword>
<dbReference type="PANTHER" id="PTHR12876:SF35">
    <property type="entry name" value="LD08718P-RELATED"/>
    <property type="match status" value="1"/>
</dbReference>
<dbReference type="PROSITE" id="PS50103">
    <property type="entry name" value="ZF_C3H1"/>
    <property type="match status" value="1"/>
</dbReference>
<comment type="similarity">
    <text evidence="2">Belongs to the ZC3H12 family.</text>
</comment>
<gene>
    <name evidence="15" type="primary">LOC100198679</name>
</gene>
<dbReference type="InterPro" id="IPR051101">
    <property type="entry name" value="ZC3H12/N4BP1_RNase_Reg"/>
</dbReference>
<dbReference type="RefSeq" id="XP_065648958.1">
    <property type="nucleotide sequence ID" value="XM_065792886.1"/>
</dbReference>
<accession>A0ABM4BIU9</accession>
<name>A0ABM4BIU9_HYDVU</name>
<keyword evidence="8 11" id="KW-0862">Zinc</keyword>
<evidence type="ECO:0000256" key="2">
    <source>
        <dbReference type="ARBA" id="ARBA00010922"/>
    </source>
</evidence>
<dbReference type="PANTHER" id="PTHR12876">
    <property type="entry name" value="N4BP1-RELATED"/>
    <property type="match status" value="1"/>
</dbReference>
<evidence type="ECO:0000256" key="9">
    <source>
        <dbReference type="ARBA" id="ARBA00022842"/>
    </source>
</evidence>
<keyword evidence="7" id="KW-0378">Hydrolase</keyword>
<dbReference type="SUPFAM" id="SSF54791">
    <property type="entry name" value="Eukaryotic type KH-domain (KH-domain type I)"/>
    <property type="match status" value="1"/>
</dbReference>
<keyword evidence="9" id="KW-0460">Magnesium</keyword>
<evidence type="ECO:0000256" key="6">
    <source>
        <dbReference type="ARBA" id="ARBA00022771"/>
    </source>
</evidence>
<feature type="region of interest" description="Disordered" evidence="12">
    <location>
        <begin position="650"/>
        <end position="680"/>
    </location>
</feature>
<dbReference type="GeneID" id="100198679"/>
<evidence type="ECO:0000256" key="12">
    <source>
        <dbReference type="SAM" id="MobiDB-lite"/>
    </source>
</evidence>
<dbReference type="CDD" id="cd09032">
    <property type="entry name" value="KH-I_N4BP1_like_rpt1"/>
    <property type="match status" value="1"/>
</dbReference>